<dbReference type="OrthoDB" id="47007at2759"/>
<dbReference type="AlphaFoldDB" id="A0A6A6QAY4"/>
<evidence type="ECO:0000256" key="1">
    <source>
        <dbReference type="ARBA" id="ARBA00006484"/>
    </source>
</evidence>
<dbReference type="PANTHER" id="PTHR48107:SF7">
    <property type="entry name" value="RE15974P"/>
    <property type="match status" value="1"/>
</dbReference>
<dbReference type="InterPro" id="IPR020904">
    <property type="entry name" value="Sc_DH/Rdtase_CS"/>
</dbReference>
<organism evidence="4 5">
    <name type="scientific">Lophium mytilinum</name>
    <dbReference type="NCBI Taxonomy" id="390894"/>
    <lineage>
        <taxon>Eukaryota</taxon>
        <taxon>Fungi</taxon>
        <taxon>Dikarya</taxon>
        <taxon>Ascomycota</taxon>
        <taxon>Pezizomycotina</taxon>
        <taxon>Dothideomycetes</taxon>
        <taxon>Pleosporomycetidae</taxon>
        <taxon>Mytilinidiales</taxon>
        <taxon>Mytilinidiaceae</taxon>
        <taxon>Lophium</taxon>
    </lineage>
</organism>
<evidence type="ECO:0000256" key="3">
    <source>
        <dbReference type="ARBA" id="ARBA00023002"/>
    </source>
</evidence>
<protein>
    <submittedName>
        <fullName evidence="4">NAD(P)-binding protein</fullName>
    </submittedName>
</protein>
<dbReference type="PANTHER" id="PTHR48107">
    <property type="entry name" value="NADPH-DEPENDENT ALDEHYDE REDUCTASE-LIKE PROTEIN, CHLOROPLASTIC-RELATED"/>
    <property type="match status" value="1"/>
</dbReference>
<dbReference type="PROSITE" id="PS00061">
    <property type="entry name" value="ADH_SHORT"/>
    <property type="match status" value="1"/>
</dbReference>
<keyword evidence="2" id="KW-0521">NADP</keyword>
<dbReference type="Gene3D" id="3.40.50.720">
    <property type="entry name" value="NAD(P)-binding Rossmann-like Domain"/>
    <property type="match status" value="1"/>
</dbReference>
<dbReference type="InterPro" id="IPR036291">
    <property type="entry name" value="NAD(P)-bd_dom_sf"/>
</dbReference>
<keyword evidence="5" id="KW-1185">Reference proteome</keyword>
<dbReference type="PRINTS" id="PR00081">
    <property type="entry name" value="GDHRDH"/>
</dbReference>
<dbReference type="FunFam" id="3.40.50.720:FF:000084">
    <property type="entry name" value="Short-chain dehydrogenase reductase"/>
    <property type="match status" value="1"/>
</dbReference>
<evidence type="ECO:0000313" key="5">
    <source>
        <dbReference type="Proteomes" id="UP000799750"/>
    </source>
</evidence>
<sequence length="252" mass="26530">MSKPLAGKIAIVTGGSRGIGKAIALSFAQSGAQAVAITYHSDSTAAETVVQEIKRQGSDALALKVNLLDPEVGREIVKAVIEGFSVDGIDILVNNAVHRAPHTSFDSTTSEDFNTQFSANLGGPFFVTQAVLKVINPGGRIIMISSGAVKMPMPATMLYGMAKAALEYMTKTLAVQYAAEKKITINAVQPGFTATETVLQYPADKLAMMVSKPTAEKRLGTVAEIAHVVGFLAEEKSSWVNGQVIDVTGGIF</sequence>
<comment type="similarity">
    <text evidence="1">Belongs to the short-chain dehydrogenases/reductases (SDR) family.</text>
</comment>
<accession>A0A6A6QAY4</accession>
<evidence type="ECO:0000256" key="2">
    <source>
        <dbReference type="ARBA" id="ARBA00022857"/>
    </source>
</evidence>
<gene>
    <name evidence="4" type="ORF">BU16DRAFT_519093</name>
</gene>
<evidence type="ECO:0000313" key="4">
    <source>
        <dbReference type="EMBL" id="KAF2489239.1"/>
    </source>
</evidence>
<dbReference type="SUPFAM" id="SSF51735">
    <property type="entry name" value="NAD(P)-binding Rossmann-fold domains"/>
    <property type="match status" value="1"/>
</dbReference>
<dbReference type="InterPro" id="IPR002347">
    <property type="entry name" value="SDR_fam"/>
</dbReference>
<name>A0A6A6QAY4_9PEZI</name>
<reference evidence="4" key="1">
    <citation type="journal article" date="2020" name="Stud. Mycol.">
        <title>101 Dothideomycetes genomes: a test case for predicting lifestyles and emergence of pathogens.</title>
        <authorList>
            <person name="Haridas S."/>
            <person name="Albert R."/>
            <person name="Binder M."/>
            <person name="Bloem J."/>
            <person name="Labutti K."/>
            <person name="Salamov A."/>
            <person name="Andreopoulos B."/>
            <person name="Baker S."/>
            <person name="Barry K."/>
            <person name="Bills G."/>
            <person name="Bluhm B."/>
            <person name="Cannon C."/>
            <person name="Castanera R."/>
            <person name="Culley D."/>
            <person name="Daum C."/>
            <person name="Ezra D."/>
            <person name="Gonzalez J."/>
            <person name="Henrissat B."/>
            <person name="Kuo A."/>
            <person name="Liang C."/>
            <person name="Lipzen A."/>
            <person name="Lutzoni F."/>
            <person name="Magnuson J."/>
            <person name="Mondo S."/>
            <person name="Nolan M."/>
            <person name="Ohm R."/>
            <person name="Pangilinan J."/>
            <person name="Park H.-J."/>
            <person name="Ramirez L."/>
            <person name="Alfaro M."/>
            <person name="Sun H."/>
            <person name="Tritt A."/>
            <person name="Yoshinaga Y."/>
            <person name="Zwiers L.-H."/>
            <person name="Turgeon B."/>
            <person name="Goodwin S."/>
            <person name="Spatafora J."/>
            <person name="Crous P."/>
            <person name="Grigoriev I."/>
        </authorList>
    </citation>
    <scope>NUCLEOTIDE SEQUENCE</scope>
    <source>
        <strain evidence="4">CBS 269.34</strain>
    </source>
</reference>
<dbReference type="EMBL" id="MU004199">
    <property type="protein sequence ID" value="KAF2489239.1"/>
    <property type="molecule type" value="Genomic_DNA"/>
</dbReference>
<dbReference type="Proteomes" id="UP000799750">
    <property type="component" value="Unassembled WGS sequence"/>
</dbReference>
<dbReference type="Pfam" id="PF13561">
    <property type="entry name" value="adh_short_C2"/>
    <property type="match status" value="1"/>
</dbReference>
<dbReference type="GO" id="GO:0016614">
    <property type="term" value="F:oxidoreductase activity, acting on CH-OH group of donors"/>
    <property type="evidence" value="ECO:0007669"/>
    <property type="project" value="UniProtKB-ARBA"/>
</dbReference>
<keyword evidence="3" id="KW-0560">Oxidoreductase</keyword>
<proteinExistence type="inferred from homology"/>
<dbReference type="PRINTS" id="PR00080">
    <property type="entry name" value="SDRFAMILY"/>
</dbReference>